<dbReference type="GO" id="GO:0008410">
    <property type="term" value="F:CoA-transferase activity"/>
    <property type="evidence" value="ECO:0007669"/>
    <property type="project" value="TreeGrafter"/>
</dbReference>
<dbReference type="InterPro" id="IPR050483">
    <property type="entry name" value="CoA-transferase_III_domain"/>
</dbReference>
<feature type="region of interest" description="Disordered" evidence="2">
    <location>
        <begin position="352"/>
        <end position="374"/>
    </location>
</feature>
<accession>A0AAC8ZWJ2</accession>
<protein>
    <submittedName>
        <fullName evidence="3">Acetyl-CoA acetyltransferase</fullName>
    </submittedName>
</protein>
<reference evidence="3 4" key="2">
    <citation type="journal article" date="2016" name="Genome Announc.">
        <title>Complete Genome Sequence of a Strain of Azospirillum thiophilum Isolated from a Sulfide Spring.</title>
        <authorList>
            <person name="Fomenkov A."/>
            <person name="Vincze T."/>
            <person name="Grabovich M."/>
            <person name="Anton B.P."/>
            <person name="Dubinina G."/>
            <person name="Orlova M."/>
            <person name="Belousova E."/>
            <person name="Roberts R.J."/>
        </authorList>
    </citation>
    <scope>NUCLEOTIDE SEQUENCE [LARGE SCALE GENOMIC DNA]</scope>
    <source>
        <strain evidence="3 4">BV-S</strain>
    </source>
</reference>
<evidence type="ECO:0000313" key="3">
    <source>
        <dbReference type="EMBL" id="ALG74590.1"/>
    </source>
</evidence>
<evidence type="ECO:0000313" key="4">
    <source>
        <dbReference type="Proteomes" id="UP000069935"/>
    </source>
</evidence>
<evidence type="ECO:0000256" key="2">
    <source>
        <dbReference type="SAM" id="MobiDB-lite"/>
    </source>
</evidence>
<dbReference type="Gene3D" id="3.40.50.10540">
    <property type="entry name" value="Crotonobetainyl-coa:carnitine coa-transferase, domain 1"/>
    <property type="match status" value="1"/>
</dbReference>
<gene>
    <name evidence="3" type="ORF">AL072_26685</name>
</gene>
<dbReference type="Proteomes" id="UP000069935">
    <property type="component" value="Chromosome 5"/>
</dbReference>
<name>A0AAC8ZWJ2_9PROT</name>
<dbReference type="PANTHER" id="PTHR48207">
    <property type="entry name" value="SUCCINATE--HYDROXYMETHYLGLUTARATE COA-TRANSFERASE"/>
    <property type="match status" value="1"/>
</dbReference>
<dbReference type="Gene3D" id="3.30.1540.10">
    <property type="entry name" value="formyl-coa transferase, domain 3"/>
    <property type="match status" value="1"/>
</dbReference>
<keyword evidence="4" id="KW-1185">Reference proteome</keyword>
<dbReference type="EMBL" id="CP012405">
    <property type="protein sequence ID" value="ALG74590.1"/>
    <property type="molecule type" value="Genomic_DNA"/>
</dbReference>
<keyword evidence="1" id="KW-0808">Transferase</keyword>
<evidence type="ECO:0000256" key="1">
    <source>
        <dbReference type="ARBA" id="ARBA00022679"/>
    </source>
</evidence>
<dbReference type="AlphaFoldDB" id="A0AAC8ZWJ2"/>
<dbReference type="PANTHER" id="PTHR48207:SF4">
    <property type="entry name" value="BLL6097 PROTEIN"/>
    <property type="match status" value="1"/>
</dbReference>
<sequence length="374" mass="39889">MAGPLDGITVIDLSTVIAGPYASQMLGDFGARVVKVEPPAGDIMRAPGPARSPGMGAAFLNCNRNKESLVLDLKDQRQRGELLALLDGADVLLHNMRPAAIGRLGLDYEAVRVRNPRLVHCSIVGYGQNGPYRDRPAYDDVIQAEAGWVELAARTGGEPNYAPTIVADKVTGLHAAAAINAALLARAASGIGQAVEVPMFEVMVSFLAVEHLGGRTFRPPLGPSGYSRVLAEHRRPYRTQDGHVCAMPYTAAHWRAVFTAVGRQDWASDPALGSDAARAAMIGTLYERLAEILPADSSANWLALLRRLDVPCAPVNSIDDLMKDEHLTAVGFFQAMHHPSEGEIISVRPPVGFSGTPCDTPTPAPRLGTQPSGR</sequence>
<organism evidence="3 4">
    <name type="scientific">Azospirillum thiophilum</name>
    <dbReference type="NCBI Taxonomy" id="528244"/>
    <lineage>
        <taxon>Bacteria</taxon>
        <taxon>Pseudomonadati</taxon>
        <taxon>Pseudomonadota</taxon>
        <taxon>Alphaproteobacteria</taxon>
        <taxon>Rhodospirillales</taxon>
        <taxon>Azospirillaceae</taxon>
        <taxon>Azospirillum</taxon>
    </lineage>
</organism>
<dbReference type="InterPro" id="IPR023606">
    <property type="entry name" value="CoA-Trfase_III_dom_1_sf"/>
</dbReference>
<dbReference type="Pfam" id="PF02515">
    <property type="entry name" value="CoA_transf_3"/>
    <property type="match status" value="1"/>
</dbReference>
<reference evidence="4" key="1">
    <citation type="submission" date="2015-08" db="EMBL/GenBank/DDBJ databases">
        <title>Complete Genome Sequence of Azospirillum thiophilum BV-S.</title>
        <authorList>
            <person name="Fomenkov A."/>
            <person name="Vincze T."/>
            <person name="Grabovich M."/>
            <person name="Dubinina G."/>
            <person name="Orlova M."/>
            <person name="Belousova E."/>
            <person name="Roberts R.J."/>
        </authorList>
    </citation>
    <scope>NUCLEOTIDE SEQUENCE [LARGE SCALE GENOMIC DNA]</scope>
    <source>
        <strain evidence="4">BV-S</strain>
    </source>
</reference>
<dbReference type="InterPro" id="IPR044855">
    <property type="entry name" value="CoA-Trfase_III_dom3_sf"/>
</dbReference>
<dbReference type="InterPro" id="IPR003673">
    <property type="entry name" value="CoA-Trfase_fam_III"/>
</dbReference>
<proteinExistence type="predicted"/>
<dbReference type="KEGG" id="ati:AL072_26685"/>
<dbReference type="SUPFAM" id="SSF89796">
    <property type="entry name" value="CoA-transferase family III (CaiB/BaiF)"/>
    <property type="match status" value="1"/>
</dbReference>
<dbReference type="RefSeq" id="WP_045585814.1">
    <property type="nucleotide sequence ID" value="NZ_CP012405.1"/>
</dbReference>